<dbReference type="OrthoDB" id="5413827at2759"/>
<feature type="region of interest" description="Disordered" evidence="1">
    <location>
        <begin position="1"/>
        <end position="39"/>
    </location>
</feature>
<dbReference type="PANTHER" id="PTHR42085:SF1">
    <property type="entry name" value="F-BOX DOMAIN-CONTAINING PROTEIN"/>
    <property type="match status" value="1"/>
</dbReference>
<organism evidence="2 3">
    <name type="scientific">Periconia digitata</name>
    <dbReference type="NCBI Taxonomy" id="1303443"/>
    <lineage>
        <taxon>Eukaryota</taxon>
        <taxon>Fungi</taxon>
        <taxon>Dikarya</taxon>
        <taxon>Ascomycota</taxon>
        <taxon>Pezizomycotina</taxon>
        <taxon>Dothideomycetes</taxon>
        <taxon>Pleosporomycetidae</taxon>
        <taxon>Pleosporales</taxon>
        <taxon>Massarineae</taxon>
        <taxon>Periconiaceae</taxon>
        <taxon>Periconia</taxon>
    </lineage>
</organism>
<evidence type="ECO:0000256" key="1">
    <source>
        <dbReference type="SAM" id="MobiDB-lite"/>
    </source>
</evidence>
<dbReference type="InterPro" id="IPR038883">
    <property type="entry name" value="AN11006-like"/>
</dbReference>
<dbReference type="Proteomes" id="UP001152607">
    <property type="component" value="Unassembled WGS sequence"/>
</dbReference>
<dbReference type="EMBL" id="CAOQHR010000001">
    <property type="protein sequence ID" value="CAI6287012.1"/>
    <property type="molecule type" value="Genomic_DNA"/>
</dbReference>
<name>A0A9W4U3M4_9PLEO</name>
<reference evidence="2" key="1">
    <citation type="submission" date="2023-01" db="EMBL/GenBank/DDBJ databases">
        <authorList>
            <person name="Van Ghelder C."/>
            <person name="Rancurel C."/>
        </authorList>
    </citation>
    <scope>NUCLEOTIDE SEQUENCE</scope>
    <source>
        <strain evidence="2">CNCM I-4278</strain>
    </source>
</reference>
<accession>A0A9W4U3M4</accession>
<proteinExistence type="predicted"/>
<gene>
    <name evidence="2" type="ORF">PDIGIT_LOCUS2338</name>
</gene>
<comment type="caution">
    <text evidence="2">The sequence shown here is derived from an EMBL/GenBank/DDBJ whole genome shotgun (WGS) entry which is preliminary data.</text>
</comment>
<keyword evidence="3" id="KW-1185">Reference proteome</keyword>
<evidence type="ECO:0000313" key="3">
    <source>
        <dbReference type="Proteomes" id="UP001152607"/>
    </source>
</evidence>
<feature type="compositionally biased region" description="Polar residues" evidence="1">
    <location>
        <begin position="1"/>
        <end position="17"/>
    </location>
</feature>
<protein>
    <submittedName>
        <fullName evidence="2">Uncharacterized protein</fullName>
    </submittedName>
</protein>
<dbReference type="PANTHER" id="PTHR42085">
    <property type="entry name" value="F-BOX DOMAIN-CONTAINING PROTEIN"/>
    <property type="match status" value="1"/>
</dbReference>
<sequence>MEVSCSQPTNLHTISPSHESDHPRSRTQNSTPTTAQPPFSLLLSLPPELRNKIYTHILSTVEFRITIESRTGTPILRIGRPTPKKWRSVTRLSAFTLTCRQIYSETRFLPFAATTWVTPRHSIFEYKDGVGVQMGAKAFWSVLRGFDKTQVSKIERVRVRVLFYDYSDECMDGFLRNEEVYDVVLKKLVDESEEGGVPREMVERFREFVPVLSGVRSVRFVFTGIAGERVERLWGTVVMGFLGVAGVLREKGGGGGGGRYGFGMAKQVCGDTWDLSL</sequence>
<evidence type="ECO:0000313" key="2">
    <source>
        <dbReference type="EMBL" id="CAI6287012.1"/>
    </source>
</evidence>
<feature type="compositionally biased region" description="Polar residues" evidence="1">
    <location>
        <begin position="26"/>
        <end position="36"/>
    </location>
</feature>
<dbReference type="AlphaFoldDB" id="A0A9W4U3M4"/>